<feature type="region of interest" description="Disordered" evidence="6">
    <location>
        <begin position="1"/>
        <end position="33"/>
    </location>
</feature>
<dbReference type="AlphaFoldDB" id="A0A3P3Y5A6"/>
<dbReference type="InterPro" id="IPR039262">
    <property type="entry name" value="DTWD2/TAPT"/>
</dbReference>
<dbReference type="Proteomes" id="UP000290189">
    <property type="component" value="Unassembled WGS sequence"/>
</dbReference>
<evidence type="ECO:0000256" key="6">
    <source>
        <dbReference type="SAM" id="MobiDB-lite"/>
    </source>
</evidence>
<dbReference type="PANTHER" id="PTHR21392">
    <property type="entry name" value="TRNA-URIDINE AMINOCARBOXYPROPYLTRANSFERASE 2"/>
    <property type="match status" value="1"/>
</dbReference>
<dbReference type="EMBL" id="OVEO01000004">
    <property type="protein sequence ID" value="SPQ95301.1"/>
    <property type="molecule type" value="Genomic_DNA"/>
</dbReference>
<evidence type="ECO:0000256" key="3">
    <source>
        <dbReference type="ARBA" id="ARBA00022691"/>
    </source>
</evidence>
<keyword evidence="3" id="KW-0949">S-adenosyl-L-methionine</keyword>
<dbReference type="PANTHER" id="PTHR21392:SF4">
    <property type="entry name" value="TRNA-URIDINE AMINOCARBOXYPROPYLTRANSFERASE"/>
    <property type="match status" value="1"/>
</dbReference>
<dbReference type="EC" id="2.5.1.25" evidence="1"/>
<protein>
    <recommendedName>
        <fullName evidence="1">tRNA-uridine aminocarboxypropyltransferase</fullName>
        <ecNumber evidence="1">2.5.1.25</ecNumber>
    </recommendedName>
</protein>
<reference evidence="8 9" key="1">
    <citation type="submission" date="2018-03" db="EMBL/GenBank/DDBJ databases">
        <authorList>
            <person name="Fogelqvist J."/>
        </authorList>
    </citation>
    <scope>NUCLEOTIDE SEQUENCE [LARGE SCALE GENOMIC DNA]</scope>
</reference>
<comment type="catalytic activity">
    <reaction evidence="5">
        <text>a uridine in tRNA + S-adenosyl-L-methionine = a 3-[(3S)-3-amino-3-carboxypropyl]uridine in tRNA + S-methyl-5'-thioadenosine + H(+)</text>
        <dbReference type="Rhea" id="RHEA:62432"/>
        <dbReference type="Rhea" id="RHEA-COMP:13339"/>
        <dbReference type="Rhea" id="RHEA-COMP:16092"/>
        <dbReference type="ChEBI" id="CHEBI:15378"/>
        <dbReference type="ChEBI" id="CHEBI:17509"/>
        <dbReference type="ChEBI" id="CHEBI:59789"/>
        <dbReference type="ChEBI" id="CHEBI:65315"/>
        <dbReference type="ChEBI" id="CHEBI:82930"/>
        <dbReference type="EC" id="2.5.1.25"/>
    </reaction>
</comment>
<name>A0A3P3Y5A6_PLABS</name>
<keyword evidence="4" id="KW-0819">tRNA processing</keyword>
<sequence>MQPLRHHASLPLPAFSRPRPPTVAPGQAARTTRDYRHGADFTGQEPMPEDPSQRMGVLARRYYGMYCQFVAGAVDKHKCQRCWFLAQNCACEAMERVSGSVFAPHRVLLLMHFRELCRASNSGRILLAPPSNRGFVFGMQAQESALIGEINAFKGRSVILWPGPGSITFEELRCEPGEQLQIIVLDGTWNNSRAMDRVLPRDIPRVRLSGSTRTEFGGTRKHKDKERVCTAGACLHALRELGAPPEQLQPLADAINVFFDTHSNQRRIDRLRE</sequence>
<dbReference type="GO" id="GO:0016432">
    <property type="term" value="F:tRNA-uridine aminocarboxypropyltransferase activity"/>
    <property type="evidence" value="ECO:0007669"/>
    <property type="project" value="UniProtKB-EC"/>
</dbReference>
<evidence type="ECO:0000256" key="2">
    <source>
        <dbReference type="ARBA" id="ARBA00022679"/>
    </source>
</evidence>
<evidence type="ECO:0000313" key="9">
    <source>
        <dbReference type="Proteomes" id="UP000290189"/>
    </source>
</evidence>
<evidence type="ECO:0000256" key="4">
    <source>
        <dbReference type="ARBA" id="ARBA00022694"/>
    </source>
</evidence>
<evidence type="ECO:0000256" key="1">
    <source>
        <dbReference type="ARBA" id="ARBA00012386"/>
    </source>
</evidence>
<dbReference type="SMART" id="SM01144">
    <property type="entry name" value="DTW"/>
    <property type="match status" value="1"/>
</dbReference>
<evidence type="ECO:0000313" key="8">
    <source>
        <dbReference type="EMBL" id="SPQ95301.1"/>
    </source>
</evidence>
<organism evidence="8 9">
    <name type="scientific">Plasmodiophora brassicae</name>
    <name type="common">Clubroot disease agent</name>
    <dbReference type="NCBI Taxonomy" id="37360"/>
    <lineage>
        <taxon>Eukaryota</taxon>
        <taxon>Sar</taxon>
        <taxon>Rhizaria</taxon>
        <taxon>Endomyxa</taxon>
        <taxon>Phytomyxea</taxon>
        <taxon>Plasmodiophorida</taxon>
        <taxon>Plasmodiophoridae</taxon>
        <taxon>Plasmodiophora</taxon>
    </lineage>
</organism>
<dbReference type="GO" id="GO:0008033">
    <property type="term" value="P:tRNA processing"/>
    <property type="evidence" value="ECO:0007669"/>
    <property type="project" value="UniProtKB-KW"/>
</dbReference>
<proteinExistence type="predicted"/>
<evidence type="ECO:0000256" key="5">
    <source>
        <dbReference type="ARBA" id="ARBA00048718"/>
    </source>
</evidence>
<gene>
    <name evidence="8" type="ORF">PLBR_LOCUS2516</name>
</gene>
<dbReference type="InterPro" id="IPR005636">
    <property type="entry name" value="DTW"/>
</dbReference>
<dbReference type="Pfam" id="PF03942">
    <property type="entry name" value="DTW"/>
    <property type="match status" value="1"/>
</dbReference>
<keyword evidence="8" id="KW-0496">Mitochondrion</keyword>
<feature type="domain" description="DTW" evidence="7">
    <location>
        <begin position="75"/>
        <end position="267"/>
    </location>
</feature>
<accession>A0A3P3Y5A6</accession>
<geneLocation type="mitochondrion" evidence="8"/>
<keyword evidence="2" id="KW-0808">Transferase</keyword>
<evidence type="ECO:0000259" key="7">
    <source>
        <dbReference type="SMART" id="SM01144"/>
    </source>
</evidence>